<keyword evidence="6 7" id="KW-0472">Membrane</keyword>
<dbReference type="KEGG" id="gak:X907_1596"/>
<keyword evidence="9" id="KW-1185">Reference proteome</keyword>
<feature type="transmembrane region" description="Helical" evidence="7">
    <location>
        <begin position="63"/>
        <end position="86"/>
    </location>
</feature>
<dbReference type="AlphaFoldDB" id="A0A3T0EAQ5"/>
<evidence type="ECO:0000313" key="9">
    <source>
        <dbReference type="Proteomes" id="UP000286954"/>
    </source>
</evidence>
<evidence type="ECO:0000256" key="5">
    <source>
        <dbReference type="ARBA" id="ARBA00022989"/>
    </source>
</evidence>
<dbReference type="PANTHER" id="PTHR34584:SF1">
    <property type="entry name" value="NA(+)_H(+) ANTIPORTER SUBUNIT E1"/>
    <property type="match status" value="1"/>
</dbReference>
<evidence type="ECO:0000256" key="4">
    <source>
        <dbReference type="ARBA" id="ARBA00022692"/>
    </source>
</evidence>
<proteinExistence type="inferred from homology"/>
<comment type="subcellular location">
    <subcellularLocation>
        <location evidence="1">Cell membrane</location>
        <topology evidence="1">Multi-pass membrane protein</topology>
    </subcellularLocation>
</comment>
<dbReference type="GO" id="GO:0005886">
    <property type="term" value="C:plasma membrane"/>
    <property type="evidence" value="ECO:0007669"/>
    <property type="project" value="UniProtKB-SubCell"/>
</dbReference>
<dbReference type="Pfam" id="PF01899">
    <property type="entry name" value="MNHE"/>
    <property type="match status" value="1"/>
</dbReference>
<evidence type="ECO:0000256" key="6">
    <source>
        <dbReference type="ARBA" id="ARBA00023136"/>
    </source>
</evidence>
<evidence type="ECO:0000256" key="3">
    <source>
        <dbReference type="ARBA" id="ARBA00022475"/>
    </source>
</evidence>
<dbReference type="PANTHER" id="PTHR34584">
    <property type="entry name" value="NA(+)/H(+) ANTIPORTER SUBUNIT E1"/>
    <property type="match status" value="1"/>
</dbReference>
<evidence type="ECO:0000256" key="2">
    <source>
        <dbReference type="ARBA" id="ARBA00006228"/>
    </source>
</evidence>
<dbReference type="GO" id="GO:0008324">
    <property type="term" value="F:monoatomic cation transmembrane transporter activity"/>
    <property type="evidence" value="ECO:0007669"/>
    <property type="project" value="InterPro"/>
</dbReference>
<accession>A0A3T0EAQ5</accession>
<keyword evidence="3" id="KW-1003">Cell membrane</keyword>
<evidence type="ECO:0000256" key="7">
    <source>
        <dbReference type="SAM" id="Phobius"/>
    </source>
</evidence>
<protein>
    <submittedName>
        <fullName evidence="8">Cation antiporter</fullName>
    </submittedName>
</protein>
<dbReference type="Proteomes" id="UP000286954">
    <property type="component" value="Chromosome"/>
</dbReference>
<dbReference type="EMBL" id="CP018911">
    <property type="protein sequence ID" value="AZU04128.1"/>
    <property type="molecule type" value="Genomic_DNA"/>
</dbReference>
<keyword evidence="5 7" id="KW-1133">Transmembrane helix</keyword>
<dbReference type="InterPro" id="IPR002758">
    <property type="entry name" value="Cation_antiport_E"/>
</dbReference>
<gene>
    <name evidence="8" type="ORF">X907_1596</name>
</gene>
<evidence type="ECO:0000256" key="1">
    <source>
        <dbReference type="ARBA" id="ARBA00004651"/>
    </source>
</evidence>
<organism evidence="8 9">
    <name type="scientific">Glycocaulis alkaliphilus</name>
    <dbReference type="NCBI Taxonomy" id="1434191"/>
    <lineage>
        <taxon>Bacteria</taxon>
        <taxon>Pseudomonadati</taxon>
        <taxon>Pseudomonadota</taxon>
        <taxon>Alphaproteobacteria</taxon>
        <taxon>Maricaulales</taxon>
        <taxon>Maricaulaceae</taxon>
        <taxon>Glycocaulis</taxon>
    </lineage>
</organism>
<keyword evidence="4 7" id="KW-0812">Transmembrane</keyword>
<evidence type="ECO:0000313" key="8">
    <source>
        <dbReference type="EMBL" id="AZU04128.1"/>
    </source>
</evidence>
<comment type="similarity">
    <text evidence="2">Belongs to the CPA3 antiporters (TC 2.A.63) subunit E family.</text>
</comment>
<reference evidence="8 9" key="1">
    <citation type="submission" date="2016-12" db="EMBL/GenBank/DDBJ databases">
        <title>The genome of dimorphic prosthecate Glycocaulis alkaliphilus 6b-8t, isolated from crude oil dictates its adaptability in petroleum environments.</title>
        <authorList>
            <person name="Wu X.-L."/>
            <person name="Geng S."/>
        </authorList>
    </citation>
    <scope>NUCLEOTIDE SEQUENCE [LARGE SCALE GENOMIC DNA]</scope>
    <source>
        <strain evidence="8 9">6B-8</strain>
    </source>
</reference>
<sequence length="172" mass="18461">MTLPAVSTSLLLSALKRAALLGLAWLVLTGGQLGALPYLLITVPAATALSLVLLPPGPRPLRLLALFALFPGFLVRSVMGGVDVAWRAFHPRLPVKPGWIELETRMQDGPARALYGAETSLLPGTLSAGCDAQGMKIHCLEVTDRARERLIIEEERLARAFSQDEAQGRDDG</sequence>
<name>A0A3T0EAQ5_9PROT</name>